<keyword evidence="10 12" id="KW-0238">DNA-binding</keyword>
<dbReference type="SMART" id="SM00493">
    <property type="entry name" value="TOPRIM"/>
    <property type="match status" value="1"/>
</dbReference>
<proteinExistence type="inferred from homology"/>
<dbReference type="PANTHER" id="PTHR30313:SF2">
    <property type="entry name" value="DNA PRIMASE"/>
    <property type="match status" value="1"/>
</dbReference>
<feature type="domain" description="Toprim" evidence="15">
    <location>
        <begin position="277"/>
        <end position="358"/>
    </location>
</feature>
<comment type="caution">
    <text evidence="16">The sequence shown here is derived from an EMBL/GenBank/DDBJ whole genome shotgun (WGS) entry which is preliminary data.</text>
</comment>
<dbReference type="Pfam" id="PF13155">
    <property type="entry name" value="Toprim_2"/>
    <property type="match status" value="1"/>
</dbReference>
<feature type="zinc finger region" description="CHC2-type" evidence="12 14">
    <location>
        <begin position="55"/>
        <end position="79"/>
    </location>
</feature>
<comment type="domain">
    <text evidence="12">Contains an N-terminal zinc-binding domain, a central core domain that contains the primase activity, and a C-terminal DnaB-binding domain.</text>
</comment>
<dbReference type="EMBL" id="QLMA01000003">
    <property type="protein sequence ID" value="RAJ83490.1"/>
    <property type="molecule type" value="Genomic_DNA"/>
</dbReference>
<dbReference type="GO" id="GO:0000428">
    <property type="term" value="C:DNA-directed RNA polymerase complex"/>
    <property type="evidence" value="ECO:0007669"/>
    <property type="project" value="UniProtKB-KW"/>
</dbReference>
<comment type="subunit">
    <text evidence="12">Monomer. Interacts with DnaB.</text>
</comment>
<dbReference type="GO" id="GO:0008270">
    <property type="term" value="F:zinc ion binding"/>
    <property type="evidence" value="ECO:0007669"/>
    <property type="project" value="UniProtKB-UniRule"/>
</dbReference>
<dbReference type="PANTHER" id="PTHR30313">
    <property type="entry name" value="DNA PRIMASE"/>
    <property type="match status" value="1"/>
</dbReference>
<keyword evidence="4 12" id="KW-0548">Nucleotidyltransferase</keyword>
<dbReference type="HAMAP" id="MF_00974">
    <property type="entry name" value="DNA_primase_DnaG"/>
    <property type="match status" value="1"/>
</dbReference>
<evidence type="ECO:0000256" key="7">
    <source>
        <dbReference type="ARBA" id="ARBA00022771"/>
    </source>
</evidence>
<evidence type="ECO:0000256" key="1">
    <source>
        <dbReference type="ARBA" id="ARBA00022478"/>
    </source>
</evidence>
<dbReference type="Proteomes" id="UP000249819">
    <property type="component" value="Unassembled WGS sequence"/>
</dbReference>
<sequence>MCAHWDFYCMFADVFVKNVISQNTIQQILSRIDIVEIVGSFVKLKKRGANYLGNCPFHNEKTPSFTVSPSKEIYKCFGCGASGNAISFVMEHEKYSYVEALRWLAQKYQIEVEETEVSPELRQYQQLADSLYIINGFAKEYFTDTLFQSEEGQNVGLSYFEERGFTEETIRKFQLGYCLNTRDSFVKTATAKGYNLEYLQKTGLVTIRNEQPADNYRGRVIFPIHNQSGKVLGFGARILVKTDKAPKYINSPENEIYIKSRVLYGTYFARHAIDKLNECLLVEGYTDVISLHQAGVENVVASSGTSLTQDQLRLVKKYTNNLTIIYDGDAAGIKAALRGLDMAIEEGLNVKLVLLPEKEDPDSYVQRIGANAFREFIEENKKDFVLFKLEISLRDAGNDNVKKSQLVNEIAETISKIDKAEDFTRQQDYIRQCSQLLKIDEQGLITLVNKYIRERLVKREQQYNKNNPTPADDALSDEAIAAMEAAEAAYGGENLFNPDEKQERELVKILLRFGDRPFSEESQNTVADYVFHLPYDFESLVDSDLVKRILREYKRIYDEGTVPDKKMFLYHEDQDLAKSIALIIEDKEADLSINWKERFEIDTVYGDVAYLKDTISTSNYLILRKIKKMIMENQQEAANLSDMEELKRCMELHQHLKQLEKELTQGLGTVIFK</sequence>
<dbReference type="InterPro" id="IPR006295">
    <property type="entry name" value="DNA_primase_DnaG"/>
</dbReference>
<keyword evidence="1 12" id="KW-0240">DNA-directed RNA polymerase</keyword>
<dbReference type="InterPro" id="IPR034151">
    <property type="entry name" value="TOPRIM_DnaG_bac"/>
</dbReference>
<comment type="function">
    <text evidence="12 13">RNA polymerase that catalyzes the synthesis of short RNA molecules used as primers for DNA polymerase during DNA replication.</text>
</comment>
<dbReference type="PIRSF" id="PIRSF002811">
    <property type="entry name" value="DnaG"/>
    <property type="match status" value="1"/>
</dbReference>
<dbReference type="Gene3D" id="3.40.1360.10">
    <property type="match status" value="1"/>
</dbReference>
<evidence type="ECO:0000313" key="16">
    <source>
        <dbReference type="EMBL" id="RAJ83490.1"/>
    </source>
</evidence>
<comment type="cofactor">
    <cofactor evidence="12 13 14">
        <name>Zn(2+)</name>
        <dbReference type="ChEBI" id="CHEBI:29105"/>
    </cofactor>
    <text evidence="12 13 14">Binds 1 zinc ion per monomer.</text>
</comment>
<comment type="similarity">
    <text evidence="12 13">Belongs to the DnaG primase family.</text>
</comment>
<comment type="catalytic activity">
    <reaction evidence="12">
        <text>ssDNA + n NTP = ssDNA/pppN(pN)n-1 hybrid + (n-1) diphosphate.</text>
        <dbReference type="EC" id="2.7.7.101"/>
    </reaction>
</comment>
<reference evidence="16 17" key="1">
    <citation type="submission" date="2018-06" db="EMBL/GenBank/DDBJ databases">
        <title>Genomic Encyclopedia of Archaeal and Bacterial Type Strains, Phase II (KMG-II): from individual species to whole genera.</title>
        <authorList>
            <person name="Goeker M."/>
        </authorList>
    </citation>
    <scope>NUCLEOTIDE SEQUENCE [LARGE SCALE GENOMIC DNA]</scope>
    <source>
        <strain evidence="16 17">DSM 29821</strain>
    </source>
</reference>
<dbReference type="SMART" id="SM00400">
    <property type="entry name" value="ZnF_CHCC"/>
    <property type="match status" value="1"/>
</dbReference>
<dbReference type="InterPro" id="IPR013264">
    <property type="entry name" value="DNAG_N"/>
</dbReference>
<keyword evidence="2 12" id="KW-0639">Primosome</keyword>
<keyword evidence="7 12" id="KW-0863">Zinc-finger</keyword>
<keyword evidence="6 12" id="KW-0479">Metal-binding</keyword>
<evidence type="ECO:0000256" key="8">
    <source>
        <dbReference type="ARBA" id="ARBA00022833"/>
    </source>
</evidence>
<dbReference type="CDD" id="cd03364">
    <property type="entry name" value="TOPRIM_DnaG_primases"/>
    <property type="match status" value="1"/>
</dbReference>
<keyword evidence="5 12" id="KW-0235">DNA replication</keyword>
<evidence type="ECO:0000256" key="11">
    <source>
        <dbReference type="ARBA" id="ARBA00023163"/>
    </source>
</evidence>
<protein>
    <recommendedName>
        <fullName evidence="12 13">DNA primase</fullName>
        <ecNumber evidence="12">2.7.7.101</ecNumber>
    </recommendedName>
</protein>
<dbReference type="InterPro" id="IPR030846">
    <property type="entry name" value="DnaG_bac"/>
</dbReference>
<evidence type="ECO:0000256" key="2">
    <source>
        <dbReference type="ARBA" id="ARBA00022515"/>
    </source>
</evidence>
<keyword evidence="3 12" id="KW-0808">Transferase</keyword>
<dbReference type="InterPro" id="IPR006171">
    <property type="entry name" value="TOPRIM_dom"/>
</dbReference>
<evidence type="ECO:0000256" key="4">
    <source>
        <dbReference type="ARBA" id="ARBA00022695"/>
    </source>
</evidence>
<dbReference type="PROSITE" id="PS50880">
    <property type="entry name" value="TOPRIM"/>
    <property type="match status" value="1"/>
</dbReference>
<dbReference type="SUPFAM" id="SSF57783">
    <property type="entry name" value="Zinc beta-ribbon"/>
    <property type="match status" value="1"/>
</dbReference>
<evidence type="ECO:0000256" key="5">
    <source>
        <dbReference type="ARBA" id="ARBA00022705"/>
    </source>
</evidence>
<evidence type="ECO:0000256" key="3">
    <source>
        <dbReference type="ARBA" id="ARBA00022679"/>
    </source>
</evidence>
<accession>A0A327W553</accession>
<evidence type="ECO:0000313" key="17">
    <source>
        <dbReference type="Proteomes" id="UP000249819"/>
    </source>
</evidence>
<gene>
    <name evidence="12" type="primary">dnaG</name>
    <name evidence="16" type="ORF">CLV59_103458</name>
</gene>
<evidence type="ECO:0000256" key="10">
    <source>
        <dbReference type="ARBA" id="ARBA00023125"/>
    </source>
</evidence>
<dbReference type="GO" id="GO:0003677">
    <property type="term" value="F:DNA binding"/>
    <property type="evidence" value="ECO:0007669"/>
    <property type="project" value="UniProtKB-KW"/>
</dbReference>
<dbReference type="EC" id="2.7.7.101" evidence="12"/>
<evidence type="ECO:0000259" key="15">
    <source>
        <dbReference type="PROSITE" id="PS50880"/>
    </source>
</evidence>
<organism evidence="16 17">
    <name type="scientific">Chitinophaga dinghuensis</name>
    <dbReference type="NCBI Taxonomy" id="1539050"/>
    <lineage>
        <taxon>Bacteria</taxon>
        <taxon>Pseudomonadati</taxon>
        <taxon>Bacteroidota</taxon>
        <taxon>Chitinophagia</taxon>
        <taxon>Chitinophagales</taxon>
        <taxon>Chitinophagaceae</taxon>
        <taxon>Chitinophaga</taxon>
    </lineage>
</organism>
<dbReference type="Pfam" id="PF01807">
    <property type="entry name" value="Zn_ribbon_DnaG"/>
    <property type="match status" value="1"/>
</dbReference>
<dbReference type="InterPro" id="IPR036977">
    <property type="entry name" value="DNA_primase_Znf_CHC2"/>
</dbReference>
<dbReference type="FunFam" id="3.90.580.10:FF:000001">
    <property type="entry name" value="DNA primase"/>
    <property type="match status" value="1"/>
</dbReference>
<dbReference type="GO" id="GO:0006269">
    <property type="term" value="P:DNA replication, synthesis of primer"/>
    <property type="evidence" value="ECO:0007669"/>
    <property type="project" value="UniProtKB-UniRule"/>
</dbReference>
<keyword evidence="9" id="KW-0460">Magnesium</keyword>
<dbReference type="NCBIfam" id="TIGR01391">
    <property type="entry name" value="dnaG"/>
    <property type="match status" value="1"/>
</dbReference>
<dbReference type="GO" id="GO:1990077">
    <property type="term" value="C:primosome complex"/>
    <property type="evidence" value="ECO:0007669"/>
    <property type="project" value="UniProtKB-KW"/>
</dbReference>
<keyword evidence="17" id="KW-1185">Reference proteome</keyword>
<evidence type="ECO:0000256" key="12">
    <source>
        <dbReference type="HAMAP-Rule" id="MF_00974"/>
    </source>
</evidence>
<dbReference type="InterPro" id="IPR037068">
    <property type="entry name" value="DNA_primase_core_N_sf"/>
</dbReference>
<evidence type="ECO:0000256" key="9">
    <source>
        <dbReference type="ARBA" id="ARBA00022842"/>
    </source>
</evidence>
<dbReference type="GO" id="GO:0005737">
    <property type="term" value="C:cytoplasm"/>
    <property type="evidence" value="ECO:0007669"/>
    <property type="project" value="TreeGrafter"/>
</dbReference>
<dbReference type="InterPro" id="IPR050219">
    <property type="entry name" value="DnaG_primase"/>
</dbReference>
<dbReference type="InterPro" id="IPR002694">
    <property type="entry name" value="Znf_CHC2"/>
</dbReference>
<dbReference type="Gene3D" id="3.90.580.10">
    <property type="entry name" value="Zinc finger, CHC2-type domain"/>
    <property type="match status" value="1"/>
</dbReference>
<evidence type="ECO:0000256" key="13">
    <source>
        <dbReference type="PIRNR" id="PIRNR002811"/>
    </source>
</evidence>
<evidence type="ECO:0000256" key="6">
    <source>
        <dbReference type="ARBA" id="ARBA00022723"/>
    </source>
</evidence>
<keyword evidence="11 12" id="KW-0804">Transcription</keyword>
<dbReference type="GO" id="GO:0003899">
    <property type="term" value="F:DNA-directed RNA polymerase activity"/>
    <property type="evidence" value="ECO:0007669"/>
    <property type="project" value="UniProtKB-UniRule"/>
</dbReference>
<dbReference type="SUPFAM" id="SSF56731">
    <property type="entry name" value="DNA primase core"/>
    <property type="match status" value="1"/>
</dbReference>
<keyword evidence="8 12" id="KW-0862">Zinc</keyword>
<dbReference type="AlphaFoldDB" id="A0A327W553"/>
<dbReference type="Pfam" id="PF08275">
    <property type="entry name" value="DNAG_N"/>
    <property type="match status" value="1"/>
</dbReference>
<evidence type="ECO:0000256" key="14">
    <source>
        <dbReference type="PIRSR" id="PIRSR002811-1"/>
    </source>
</evidence>
<dbReference type="FunFam" id="3.40.1360.10:FF:000002">
    <property type="entry name" value="DNA primase"/>
    <property type="match status" value="1"/>
</dbReference>
<name>A0A327W553_9BACT</name>
<dbReference type="Gene3D" id="3.90.980.10">
    <property type="entry name" value="DNA primase, catalytic core, N-terminal domain"/>
    <property type="match status" value="1"/>
</dbReference>